<dbReference type="Pfam" id="PF23262">
    <property type="entry name" value="NFD4_C"/>
    <property type="match status" value="1"/>
</dbReference>
<evidence type="ECO:0000259" key="6">
    <source>
        <dbReference type="Pfam" id="PF06813"/>
    </source>
</evidence>
<sequence>MIVVATMWIQAFTGTNFDFSAYSSALKASMGISQVQLNYLATASDLGKLFGWSSGLALLYLPLPVVLVIAAVAGLVSYAVQWLVVTSHISLPYTAQYKYSGKSGEMGSLEGGGMRNKMLGMANIASICWFNTVCFVLCIRNFLINRSIALSLSISFNGVSAALYSLIVSSLSSITTSSSIYLLLNAVVPLIVSIVALPPILRQPPDNLIPLPPNNAHNDTQRFLLLHILAFFTGLYLLFLNSVSTDSSTAFIILAGAIVLLILPLAVPGVIFAREWAQRTIYSNFHINVPDTPPLQSFILSNNDDLSKPLITVRTEQIESNGHSVQGKRGLFRPKVWFTGFRSWCYDIIIERKKLVVLGEEHSARNLVARPEFWFYYTAYFCGATIGLVYSNNLGQIAESLSLDSDLTMILAVYSACSFFGRLISAVPDFLRGTRSAYAEAERSRQALLDFAFLED</sequence>
<dbReference type="OrthoDB" id="410267at2759"/>
<gene>
    <name evidence="8" type="ORF">FCM35_KLT20409</name>
</gene>
<feature type="domain" description="NFD4 C-terminal" evidence="7">
    <location>
        <begin position="360"/>
        <end position="433"/>
    </location>
</feature>
<protein>
    <submittedName>
        <fullName evidence="8">Protein NUCLEAR FUSION DEFECTIVE 4</fullName>
    </submittedName>
</protein>
<name>A0A833RCS9_9POAL</name>
<feature type="domain" description="Nodulin-like" evidence="6">
    <location>
        <begin position="1"/>
        <end position="94"/>
    </location>
</feature>
<keyword evidence="2 5" id="KW-0812">Transmembrane</keyword>
<dbReference type="Pfam" id="PF06813">
    <property type="entry name" value="Nodulin-like"/>
    <property type="match status" value="2"/>
</dbReference>
<evidence type="ECO:0000256" key="4">
    <source>
        <dbReference type="ARBA" id="ARBA00023136"/>
    </source>
</evidence>
<feature type="transmembrane region" description="Helical" evidence="5">
    <location>
        <begin position="251"/>
        <end position="273"/>
    </location>
</feature>
<feature type="transmembrane region" description="Helical" evidence="5">
    <location>
        <begin position="148"/>
        <end position="167"/>
    </location>
</feature>
<accession>A0A833RCS9</accession>
<feature type="transmembrane region" description="Helical" evidence="5">
    <location>
        <begin position="411"/>
        <end position="431"/>
    </location>
</feature>
<dbReference type="PANTHER" id="PTHR21576:SF7">
    <property type="entry name" value="MAJOR FACILITATOR SUPERFAMILY PROTEIN"/>
    <property type="match status" value="1"/>
</dbReference>
<evidence type="ECO:0000259" key="7">
    <source>
        <dbReference type="Pfam" id="PF23262"/>
    </source>
</evidence>
<feature type="transmembrane region" description="Helical" evidence="5">
    <location>
        <begin position="118"/>
        <end position="139"/>
    </location>
</feature>
<comment type="subcellular location">
    <subcellularLocation>
        <location evidence="1">Membrane</location>
        <topology evidence="1">Multi-pass membrane protein</topology>
    </subcellularLocation>
</comment>
<feature type="transmembrane region" description="Helical" evidence="5">
    <location>
        <begin position="222"/>
        <end position="239"/>
    </location>
</feature>
<keyword evidence="3 5" id="KW-1133">Transmembrane helix</keyword>
<evidence type="ECO:0000313" key="9">
    <source>
        <dbReference type="Proteomes" id="UP000623129"/>
    </source>
</evidence>
<reference evidence="8" key="1">
    <citation type="submission" date="2020-01" db="EMBL/GenBank/DDBJ databases">
        <title>Genome sequence of Kobresia littledalei, the first chromosome-level genome in the family Cyperaceae.</title>
        <authorList>
            <person name="Qu G."/>
        </authorList>
    </citation>
    <scope>NUCLEOTIDE SEQUENCE</scope>
    <source>
        <strain evidence="8">C.B.Clarke</strain>
        <tissue evidence="8">Leaf</tissue>
    </source>
</reference>
<evidence type="ECO:0000313" key="8">
    <source>
        <dbReference type="EMBL" id="KAF3335902.1"/>
    </source>
</evidence>
<feature type="transmembrane region" description="Helical" evidence="5">
    <location>
        <begin position="373"/>
        <end position="391"/>
    </location>
</feature>
<organism evidence="8 9">
    <name type="scientific">Carex littledalei</name>
    <dbReference type="NCBI Taxonomy" id="544730"/>
    <lineage>
        <taxon>Eukaryota</taxon>
        <taxon>Viridiplantae</taxon>
        <taxon>Streptophyta</taxon>
        <taxon>Embryophyta</taxon>
        <taxon>Tracheophyta</taxon>
        <taxon>Spermatophyta</taxon>
        <taxon>Magnoliopsida</taxon>
        <taxon>Liliopsida</taxon>
        <taxon>Poales</taxon>
        <taxon>Cyperaceae</taxon>
        <taxon>Cyperoideae</taxon>
        <taxon>Cariceae</taxon>
        <taxon>Carex</taxon>
        <taxon>Carex subgen. Euthyceras</taxon>
    </lineage>
</organism>
<dbReference type="AlphaFoldDB" id="A0A833RCS9"/>
<evidence type="ECO:0000256" key="5">
    <source>
        <dbReference type="SAM" id="Phobius"/>
    </source>
</evidence>
<feature type="transmembrane region" description="Helical" evidence="5">
    <location>
        <begin position="58"/>
        <end position="84"/>
    </location>
</feature>
<dbReference type="EMBL" id="SWLB01000008">
    <property type="protein sequence ID" value="KAF3335902.1"/>
    <property type="molecule type" value="Genomic_DNA"/>
</dbReference>
<evidence type="ECO:0000256" key="2">
    <source>
        <dbReference type="ARBA" id="ARBA00022692"/>
    </source>
</evidence>
<dbReference type="GO" id="GO:0016020">
    <property type="term" value="C:membrane"/>
    <property type="evidence" value="ECO:0007669"/>
    <property type="project" value="UniProtKB-SubCell"/>
</dbReference>
<dbReference type="InterPro" id="IPR056555">
    <property type="entry name" value="NFD4_C"/>
</dbReference>
<keyword evidence="9" id="KW-1185">Reference proteome</keyword>
<evidence type="ECO:0000256" key="1">
    <source>
        <dbReference type="ARBA" id="ARBA00004141"/>
    </source>
</evidence>
<feature type="domain" description="Nodulin-like" evidence="6">
    <location>
        <begin position="125"/>
        <end position="268"/>
    </location>
</feature>
<feature type="transmembrane region" description="Helical" evidence="5">
    <location>
        <begin position="179"/>
        <end position="201"/>
    </location>
</feature>
<proteinExistence type="predicted"/>
<keyword evidence="4 5" id="KW-0472">Membrane</keyword>
<dbReference type="PANTHER" id="PTHR21576">
    <property type="entry name" value="UNCHARACTERIZED NODULIN-LIKE PROTEIN"/>
    <property type="match status" value="1"/>
</dbReference>
<evidence type="ECO:0000256" key="3">
    <source>
        <dbReference type="ARBA" id="ARBA00022989"/>
    </source>
</evidence>
<dbReference type="InterPro" id="IPR010658">
    <property type="entry name" value="Nodulin-like"/>
</dbReference>
<comment type="caution">
    <text evidence="8">The sequence shown here is derived from an EMBL/GenBank/DDBJ whole genome shotgun (WGS) entry which is preliminary data.</text>
</comment>
<dbReference type="Proteomes" id="UP000623129">
    <property type="component" value="Unassembled WGS sequence"/>
</dbReference>